<evidence type="ECO:0000259" key="3">
    <source>
        <dbReference type="PROSITE" id="PS51711"/>
    </source>
</evidence>
<name>A0ABS8D6M7_9NEIS</name>
<dbReference type="CDD" id="cd01879">
    <property type="entry name" value="FeoB"/>
    <property type="match status" value="1"/>
</dbReference>
<dbReference type="Pfam" id="PF07670">
    <property type="entry name" value="Gate"/>
    <property type="match status" value="2"/>
</dbReference>
<evidence type="ECO:0000256" key="1">
    <source>
        <dbReference type="ARBA" id="ARBA00031200"/>
    </source>
</evidence>
<feature type="transmembrane region" description="Helical" evidence="2">
    <location>
        <begin position="220"/>
        <end position="244"/>
    </location>
</feature>
<dbReference type="PRINTS" id="PR00326">
    <property type="entry name" value="GTP1OBG"/>
</dbReference>
<dbReference type="InterPro" id="IPR011640">
    <property type="entry name" value="Fe2_transport_prot_B_C"/>
</dbReference>
<dbReference type="InterPro" id="IPR050860">
    <property type="entry name" value="FeoB_GTPase"/>
</dbReference>
<feature type="transmembrane region" description="Helical" evidence="2">
    <location>
        <begin position="280"/>
        <end position="305"/>
    </location>
</feature>
<dbReference type="SUPFAM" id="SSF52540">
    <property type="entry name" value="P-loop containing nucleoside triphosphate hydrolases"/>
    <property type="match status" value="1"/>
</dbReference>
<feature type="domain" description="FeoB-type G" evidence="3">
    <location>
        <begin position="5"/>
        <end position="172"/>
    </location>
</feature>
<dbReference type="InterPro" id="IPR030389">
    <property type="entry name" value="G_FEOB_dom"/>
</dbReference>
<evidence type="ECO:0000256" key="2">
    <source>
        <dbReference type="SAM" id="Phobius"/>
    </source>
</evidence>
<feature type="transmembrane region" description="Helical" evidence="2">
    <location>
        <begin position="325"/>
        <end position="347"/>
    </location>
</feature>
<dbReference type="InterPro" id="IPR027417">
    <property type="entry name" value="P-loop_NTPase"/>
</dbReference>
<dbReference type="Pfam" id="PF02421">
    <property type="entry name" value="FeoB_N"/>
    <property type="match status" value="1"/>
</dbReference>
<dbReference type="Proteomes" id="UP001165395">
    <property type="component" value="Unassembled WGS sequence"/>
</dbReference>
<feature type="transmembrane region" description="Helical" evidence="2">
    <location>
        <begin position="457"/>
        <end position="476"/>
    </location>
</feature>
<reference evidence="4" key="1">
    <citation type="submission" date="2021-10" db="EMBL/GenBank/DDBJ databases">
        <title>The complete genome sequence of Leeia sp. TBRC 13508.</title>
        <authorList>
            <person name="Charoenyingcharoen P."/>
            <person name="Yukphan P."/>
        </authorList>
    </citation>
    <scope>NUCLEOTIDE SEQUENCE</scope>
    <source>
        <strain evidence="4">TBRC 13508</strain>
    </source>
</reference>
<evidence type="ECO:0000313" key="5">
    <source>
        <dbReference type="Proteomes" id="UP001165395"/>
    </source>
</evidence>
<keyword evidence="2" id="KW-1133">Transmembrane helix</keyword>
<feature type="transmembrane region" description="Helical" evidence="2">
    <location>
        <begin position="591"/>
        <end position="611"/>
    </location>
</feature>
<dbReference type="InterPro" id="IPR011642">
    <property type="entry name" value="Gate_dom"/>
</dbReference>
<dbReference type="PROSITE" id="PS51711">
    <property type="entry name" value="G_FEOB"/>
    <property type="match status" value="1"/>
</dbReference>
<dbReference type="PANTHER" id="PTHR43185:SF1">
    <property type="entry name" value="FE(2+) TRANSPORTER FEOB"/>
    <property type="match status" value="1"/>
</dbReference>
<dbReference type="Gene3D" id="3.40.50.300">
    <property type="entry name" value="P-loop containing nucleotide triphosphate hydrolases"/>
    <property type="match status" value="1"/>
</dbReference>
<dbReference type="RefSeq" id="WP_227180627.1">
    <property type="nucleotide sequence ID" value="NZ_JAJBZT010000005.1"/>
</dbReference>
<organism evidence="4 5">
    <name type="scientific">Leeia speluncae</name>
    <dbReference type="NCBI Taxonomy" id="2884804"/>
    <lineage>
        <taxon>Bacteria</taxon>
        <taxon>Pseudomonadati</taxon>
        <taxon>Pseudomonadota</taxon>
        <taxon>Betaproteobacteria</taxon>
        <taxon>Neisseriales</taxon>
        <taxon>Leeiaceae</taxon>
        <taxon>Leeia</taxon>
    </lineage>
</organism>
<dbReference type="Pfam" id="PF07664">
    <property type="entry name" value="FeoB_C"/>
    <property type="match status" value="1"/>
</dbReference>
<proteinExistence type="predicted"/>
<sequence>MNAAPFRFALVGNPNCGKTALFNRLTGSRAKVANYAGVTVEKRIGQFLAGEQTAEIIDLPGTYSLYVASPDEQVARRVILGEMADEASPDALIAVVDATNLKLGLRLVLELKTLEIPMVLALNLADAAEHRGIRINVAELSQRLGLPVVETVAVRKSGVNALSQAMQKMVVPNATKREGIHLPDRVEDIESLYARIDQILEGCVTAPANPPRWQEVLDSLIMHPVAGLVILLTILFLMFQAVFAWASPLVDAIDGAVQWIGAQAGALLPAGILQDFVVNGLIAGTGSVLVFLPQIIILFAFILALEDSGYLPRAAFLLDRLMRGVGLSGRSFIPLLSSFACAVPGIMATRSIADPKERLITIMVAPLMTCSARLPVYALVIGAFVPKATVWGGFNLQGLTLFVLYIAGILSAAVIAWILRRNQKADDDFPLLLELPSYRWPHLYHFLMGLKERAWIFIRRVGTIILALSILLWFLATYPHAPVNATAPAIEYSFAGMLGKFMQPIFEPLGFSWQMCIALIPAMAAREVAVSALATVYAVGGGDAALGASLAHAWAWPVALAYLAWFVYAPQCLSTIAVVRRETNSAKSTALFTVYLFVLAYVGALLTRYLAS</sequence>
<keyword evidence="5" id="KW-1185">Reference proteome</keyword>
<feature type="transmembrane region" description="Helical" evidence="2">
    <location>
        <begin position="256"/>
        <end position="273"/>
    </location>
</feature>
<evidence type="ECO:0000313" key="4">
    <source>
        <dbReference type="EMBL" id="MCB6183844.1"/>
    </source>
</evidence>
<comment type="caution">
    <text evidence="4">The sequence shown here is derived from an EMBL/GenBank/DDBJ whole genome shotgun (WGS) entry which is preliminary data.</text>
</comment>
<feature type="transmembrane region" description="Helical" evidence="2">
    <location>
        <begin position="396"/>
        <end position="419"/>
    </location>
</feature>
<accession>A0ABS8D6M7</accession>
<dbReference type="InterPro" id="IPR006073">
    <property type="entry name" value="GTP-bd"/>
</dbReference>
<protein>
    <recommendedName>
        <fullName evidence="1">Ferrous iron transport protein B</fullName>
    </recommendedName>
</protein>
<dbReference type="EMBL" id="JAJBZT010000005">
    <property type="protein sequence ID" value="MCB6183844.1"/>
    <property type="molecule type" value="Genomic_DNA"/>
</dbReference>
<keyword evidence="2" id="KW-0812">Transmembrane</keyword>
<feature type="transmembrane region" description="Helical" evidence="2">
    <location>
        <begin position="359"/>
        <end position="384"/>
    </location>
</feature>
<keyword evidence="2" id="KW-0472">Membrane</keyword>
<dbReference type="PANTHER" id="PTHR43185">
    <property type="entry name" value="FERROUS IRON TRANSPORT PROTEIN B"/>
    <property type="match status" value="1"/>
</dbReference>
<gene>
    <name evidence="4" type="ORF">LIN78_09825</name>
</gene>